<accession>A0ABD0RTH0</accession>
<proteinExistence type="predicted"/>
<feature type="non-terminal residue" evidence="1">
    <location>
        <position position="1"/>
    </location>
</feature>
<organism evidence="1 2">
    <name type="scientific">Cirrhinus mrigala</name>
    <name type="common">Mrigala</name>
    <dbReference type="NCBI Taxonomy" id="683832"/>
    <lineage>
        <taxon>Eukaryota</taxon>
        <taxon>Metazoa</taxon>
        <taxon>Chordata</taxon>
        <taxon>Craniata</taxon>
        <taxon>Vertebrata</taxon>
        <taxon>Euteleostomi</taxon>
        <taxon>Actinopterygii</taxon>
        <taxon>Neopterygii</taxon>
        <taxon>Teleostei</taxon>
        <taxon>Ostariophysi</taxon>
        <taxon>Cypriniformes</taxon>
        <taxon>Cyprinidae</taxon>
        <taxon>Labeoninae</taxon>
        <taxon>Labeonini</taxon>
        <taxon>Cirrhinus</taxon>
    </lineage>
</organism>
<evidence type="ECO:0000313" key="1">
    <source>
        <dbReference type="EMBL" id="KAL0201316.1"/>
    </source>
</evidence>
<feature type="non-terminal residue" evidence="1">
    <location>
        <position position="57"/>
    </location>
</feature>
<dbReference type="AlphaFoldDB" id="A0ABD0RTH0"/>
<name>A0ABD0RTH0_CIRMR</name>
<sequence>YLCTDRFGAGGCRTKPGKCVGHVTAQSAFPTDPSDATNGPPWRHLETAGICNIHTQQ</sequence>
<dbReference type="EMBL" id="JAMKFB020000002">
    <property type="protein sequence ID" value="KAL0201316.1"/>
    <property type="molecule type" value="Genomic_DNA"/>
</dbReference>
<protein>
    <submittedName>
        <fullName evidence="1">Uncharacterized protein</fullName>
    </submittedName>
</protein>
<reference evidence="1 2" key="1">
    <citation type="submission" date="2024-05" db="EMBL/GenBank/DDBJ databases">
        <title>Genome sequencing and assembly of Indian major carp, Cirrhinus mrigala (Hamilton, 1822).</title>
        <authorList>
            <person name="Mohindra V."/>
            <person name="Chowdhury L.M."/>
            <person name="Lal K."/>
            <person name="Jena J.K."/>
        </authorList>
    </citation>
    <scope>NUCLEOTIDE SEQUENCE [LARGE SCALE GENOMIC DNA]</scope>
    <source>
        <strain evidence="1">CM1030</strain>
        <tissue evidence="1">Blood</tissue>
    </source>
</reference>
<gene>
    <name evidence="1" type="ORF">M9458_004503</name>
</gene>
<evidence type="ECO:0000313" key="2">
    <source>
        <dbReference type="Proteomes" id="UP001529510"/>
    </source>
</evidence>
<dbReference type="Proteomes" id="UP001529510">
    <property type="component" value="Unassembled WGS sequence"/>
</dbReference>
<keyword evidence="2" id="KW-1185">Reference proteome</keyword>
<comment type="caution">
    <text evidence="1">The sequence shown here is derived from an EMBL/GenBank/DDBJ whole genome shotgun (WGS) entry which is preliminary data.</text>
</comment>